<evidence type="ECO:0000256" key="3">
    <source>
        <dbReference type="SAM" id="MobiDB-lite"/>
    </source>
</evidence>
<gene>
    <name evidence="4" type="ORF">M6B38_241435</name>
</gene>
<name>A0AAX6DJ40_IRIPA</name>
<comment type="caution">
    <text evidence="4">The sequence shown here is derived from an EMBL/GenBank/DDBJ whole genome shotgun (WGS) entry which is preliminary data.</text>
</comment>
<dbReference type="Pfam" id="PF02458">
    <property type="entry name" value="Transferase"/>
    <property type="match status" value="1"/>
</dbReference>
<proteinExistence type="predicted"/>
<keyword evidence="5" id="KW-1185">Reference proteome</keyword>
<dbReference type="GO" id="GO:0016747">
    <property type="term" value="F:acyltransferase activity, transferring groups other than amino-acyl groups"/>
    <property type="evidence" value="ECO:0007669"/>
    <property type="project" value="UniProtKB-ARBA"/>
</dbReference>
<dbReference type="InterPro" id="IPR023213">
    <property type="entry name" value="CAT-like_dom_sf"/>
</dbReference>
<keyword evidence="1 4" id="KW-0808">Transferase</keyword>
<reference evidence="4" key="2">
    <citation type="submission" date="2023-04" db="EMBL/GenBank/DDBJ databases">
        <authorList>
            <person name="Bruccoleri R.E."/>
            <person name="Oakeley E.J."/>
            <person name="Faust A.-M."/>
            <person name="Dessus-Babus S."/>
            <person name="Altorfer M."/>
            <person name="Burckhardt D."/>
            <person name="Oertli M."/>
            <person name="Naumann U."/>
            <person name="Petersen F."/>
            <person name="Wong J."/>
        </authorList>
    </citation>
    <scope>NUCLEOTIDE SEQUENCE</scope>
    <source>
        <strain evidence="4">GSM-AAB239-AS_SAM_17_03QT</strain>
        <tissue evidence="4">Leaf</tissue>
    </source>
</reference>
<keyword evidence="2" id="KW-0012">Acyltransferase</keyword>
<reference evidence="4" key="1">
    <citation type="journal article" date="2023" name="GigaByte">
        <title>Genome assembly of the bearded iris, Iris pallida Lam.</title>
        <authorList>
            <person name="Bruccoleri R.E."/>
            <person name="Oakeley E.J."/>
            <person name="Faust A.M.E."/>
            <person name="Altorfer M."/>
            <person name="Dessus-Babus S."/>
            <person name="Burckhardt D."/>
            <person name="Oertli M."/>
            <person name="Naumann U."/>
            <person name="Petersen F."/>
            <person name="Wong J."/>
        </authorList>
    </citation>
    <scope>NUCLEOTIDE SEQUENCE</scope>
    <source>
        <strain evidence="4">GSM-AAB239-AS_SAM_17_03QT</strain>
    </source>
</reference>
<dbReference type="Proteomes" id="UP001140949">
    <property type="component" value="Unassembled WGS sequence"/>
</dbReference>
<dbReference type="EMBL" id="JANAVB010044218">
    <property type="protein sequence ID" value="KAJ6791813.1"/>
    <property type="molecule type" value="Genomic_DNA"/>
</dbReference>
<sequence>MSQSTVDVLSKTRVSLQLPTTTPPPPPTKLSLFDAVWIGLPPVQRLFLYRNIDHVPFSTIAGFLKSSLSSTLPHFLPLAGKLAYVPSTGDVDIDFSDPGFAFLEAESDIDLRPLIEDQVHDTEAFRKLVPLLHAAELPFWPFSVQVTGFKCGGVAIGYSVHHAVADGIAIWQFVTAWTGNCKAEMNSKPQPRYRLPTFDRELIKHPRAEEIARNFLRTAAPDLPICPQAPGINEGRHQLARRTFVLDAPTIRSLKQRAMQQQQQQHSNANDGSRRPPPSSFLALAAHLWTSFVRAKSLKPEESSVFVLLADCRARLDPRLPEGYFGNCVRGVHADAPASALAAEDGLSRARAKLGGSIAEALEDPLGDVDRWLGDFAGVPFERLSSVAGSPRFKAYEADFGFGRPDRVELVSMNRDGEVALVGGKDEGTVQVTVALNRNQMDAYAEAFLSGLSD</sequence>
<protein>
    <submittedName>
        <fullName evidence="4">Transferase family protein</fullName>
    </submittedName>
</protein>
<dbReference type="PANTHER" id="PTHR31625">
    <property type="match status" value="1"/>
</dbReference>
<dbReference type="Gene3D" id="3.30.559.10">
    <property type="entry name" value="Chloramphenicol acetyltransferase-like domain"/>
    <property type="match status" value="2"/>
</dbReference>
<organism evidence="4 5">
    <name type="scientific">Iris pallida</name>
    <name type="common">Sweet iris</name>
    <dbReference type="NCBI Taxonomy" id="29817"/>
    <lineage>
        <taxon>Eukaryota</taxon>
        <taxon>Viridiplantae</taxon>
        <taxon>Streptophyta</taxon>
        <taxon>Embryophyta</taxon>
        <taxon>Tracheophyta</taxon>
        <taxon>Spermatophyta</taxon>
        <taxon>Magnoliopsida</taxon>
        <taxon>Liliopsida</taxon>
        <taxon>Asparagales</taxon>
        <taxon>Iridaceae</taxon>
        <taxon>Iridoideae</taxon>
        <taxon>Irideae</taxon>
        <taxon>Iris</taxon>
    </lineage>
</organism>
<evidence type="ECO:0000313" key="5">
    <source>
        <dbReference type="Proteomes" id="UP001140949"/>
    </source>
</evidence>
<evidence type="ECO:0000313" key="4">
    <source>
        <dbReference type="EMBL" id="KAJ6791813.1"/>
    </source>
</evidence>
<dbReference type="AlphaFoldDB" id="A0AAX6DJ40"/>
<dbReference type="InterPro" id="IPR051504">
    <property type="entry name" value="Plant_metabolite_acyltrans"/>
</dbReference>
<feature type="region of interest" description="Disordered" evidence="3">
    <location>
        <begin position="255"/>
        <end position="277"/>
    </location>
</feature>
<accession>A0AAX6DJ40</accession>
<evidence type="ECO:0000256" key="1">
    <source>
        <dbReference type="ARBA" id="ARBA00022679"/>
    </source>
</evidence>
<evidence type="ECO:0000256" key="2">
    <source>
        <dbReference type="ARBA" id="ARBA00023315"/>
    </source>
</evidence>